<dbReference type="Gene3D" id="3.40.50.1400">
    <property type="match status" value="2"/>
</dbReference>
<accession>A0ABR8PU30</accession>
<proteinExistence type="predicted"/>
<dbReference type="Proteomes" id="UP000627781">
    <property type="component" value="Unassembled WGS sequence"/>
</dbReference>
<comment type="caution">
    <text evidence="1">The sequence shown here is derived from an EMBL/GenBank/DDBJ whole genome shotgun (WGS) entry which is preliminary data.</text>
</comment>
<dbReference type="RefSeq" id="WP_191768530.1">
    <property type="nucleotide sequence ID" value="NZ_JACSRA010000013.1"/>
</dbReference>
<dbReference type="PIRSF" id="PIRSF033579">
    <property type="entry name" value="Anaer_Co_chel"/>
    <property type="match status" value="1"/>
</dbReference>
<gene>
    <name evidence="1" type="ORF">H9661_09790</name>
</gene>
<dbReference type="InterPro" id="IPR010388">
    <property type="entry name" value="Anaerobic_Co-chelatase"/>
</dbReference>
<organism evidence="1 2">
    <name type="scientific">Clostridium cibarium</name>
    <dbReference type="NCBI Taxonomy" id="2762247"/>
    <lineage>
        <taxon>Bacteria</taxon>
        <taxon>Bacillati</taxon>
        <taxon>Bacillota</taxon>
        <taxon>Clostridia</taxon>
        <taxon>Eubacteriales</taxon>
        <taxon>Clostridiaceae</taxon>
        <taxon>Clostridium</taxon>
    </lineage>
</organism>
<sequence>MKKVILLTSFGTSEKNDIERCLYPIRDDIKKEFQSYEVFTVFTSKIIRERLLLKYDMQIFSLEGSLKRLEEKGYEEIIILPLYLIENEEHKALQKLVLERKDSFRFLSLLEPLLSLDNKGNLKNVESLITAISKVSKNKESMLFVGHGIKNKINIPFIRLKEELYRRNIKNIYFSTFEGRPNFDETVQKIFEDRIDYIRLTSFLIFSGYHSKKDIFGEMETSYCSKLKALGVKVEEDMLSLGEREEFRKIFIELLRKYVNN</sequence>
<evidence type="ECO:0000313" key="2">
    <source>
        <dbReference type="Proteomes" id="UP000627781"/>
    </source>
</evidence>
<dbReference type="Pfam" id="PF06180">
    <property type="entry name" value="CbiK"/>
    <property type="match status" value="1"/>
</dbReference>
<protein>
    <submittedName>
        <fullName evidence="1">Sirohydrochlorin cobaltochelatase</fullName>
    </submittedName>
</protein>
<reference evidence="1 2" key="1">
    <citation type="submission" date="2020-08" db="EMBL/GenBank/DDBJ databases">
        <title>A Genomic Blueprint of the Chicken Gut Microbiome.</title>
        <authorList>
            <person name="Gilroy R."/>
            <person name="Ravi A."/>
            <person name="Getino M."/>
            <person name="Pursley I."/>
            <person name="Horton D.L."/>
            <person name="Alikhan N.-F."/>
            <person name="Baker D."/>
            <person name="Gharbi K."/>
            <person name="Hall N."/>
            <person name="Watson M."/>
            <person name="Adriaenssens E.M."/>
            <person name="Foster-Nyarko E."/>
            <person name="Jarju S."/>
            <person name="Secka A."/>
            <person name="Antonio M."/>
            <person name="Oren A."/>
            <person name="Chaudhuri R."/>
            <person name="La Ragione R.M."/>
            <person name="Hildebrand F."/>
            <person name="Pallen M.J."/>
        </authorList>
    </citation>
    <scope>NUCLEOTIDE SEQUENCE [LARGE SCALE GENOMIC DNA]</scope>
    <source>
        <strain evidence="1 2">Sa3CVN1</strain>
    </source>
</reference>
<dbReference type="SUPFAM" id="SSF53800">
    <property type="entry name" value="Chelatase"/>
    <property type="match status" value="1"/>
</dbReference>
<name>A0ABR8PU30_9CLOT</name>
<evidence type="ECO:0000313" key="1">
    <source>
        <dbReference type="EMBL" id="MBD7911647.1"/>
    </source>
</evidence>
<dbReference type="EMBL" id="JACSRA010000013">
    <property type="protein sequence ID" value="MBD7911647.1"/>
    <property type="molecule type" value="Genomic_DNA"/>
</dbReference>
<keyword evidence="2" id="KW-1185">Reference proteome</keyword>